<reference evidence="2 3" key="1">
    <citation type="submission" date="2020-08" db="EMBL/GenBank/DDBJ databases">
        <title>Genomic Encyclopedia of Type Strains, Phase IV (KMG-IV): sequencing the most valuable type-strain genomes for metagenomic binning, comparative biology and taxonomic classification.</title>
        <authorList>
            <person name="Goeker M."/>
        </authorList>
    </citation>
    <scope>NUCLEOTIDE SEQUENCE [LARGE SCALE GENOMIC DNA]</scope>
    <source>
        <strain evidence="2 3">DSM 103526</strain>
    </source>
</reference>
<evidence type="ECO:0000313" key="3">
    <source>
        <dbReference type="Proteomes" id="UP000579281"/>
    </source>
</evidence>
<evidence type="ECO:0000313" key="2">
    <source>
        <dbReference type="EMBL" id="MBB6216996.1"/>
    </source>
</evidence>
<dbReference type="NCBIfam" id="TIGR02888">
    <property type="entry name" value="spore_YlmC_YmxH"/>
    <property type="match status" value="1"/>
</dbReference>
<dbReference type="SUPFAM" id="SSF50346">
    <property type="entry name" value="PRC-barrel domain"/>
    <property type="match status" value="1"/>
</dbReference>
<accession>A0A841KTT1</accession>
<proteinExistence type="predicted"/>
<dbReference type="Proteomes" id="UP000579281">
    <property type="component" value="Unassembled WGS sequence"/>
</dbReference>
<feature type="domain" description="PRC-barrel" evidence="1">
    <location>
        <begin position="2"/>
        <end position="76"/>
    </location>
</feature>
<protein>
    <submittedName>
        <fullName evidence="2">YlmC/YmxH family sporulation protein</fullName>
    </submittedName>
</protein>
<dbReference type="EMBL" id="JACHEN010000019">
    <property type="protein sequence ID" value="MBB6216996.1"/>
    <property type="molecule type" value="Genomic_DNA"/>
</dbReference>
<dbReference type="AlphaFoldDB" id="A0A841KTT1"/>
<name>A0A841KTT1_9FIRM</name>
<dbReference type="Pfam" id="PF05239">
    <property type="entry name" value="PRC"/>
    <property type="match status" value="1"/>
</dbReference>
<gene>
    <name evidence="2" type="ORF">HNQ80_003101</name>
</gene>
<dbReference type="InterPro" id="IPR014238">
    <property type="entry name" value="Spore_YlmC/YmxH"/>
</dbReference>
<dbReference type="RefSeq" id="WP_184311516.1">
    <property type="nucleotide sequence ID" value="NZ_JACHEN010000019.1"/>
</dbReference>
<sequence>MISTTDLRQKEIINMVDGRRLGFISDIEVNLEKGRIDALVVPGPGKFLGFFGKDHDYYITWNEIRKIGMDVILVEINDVIVTKEEQDAFHDEL</sequence>
<dbReference type="InterPro" id="IPR027275">
    <property type="entry name" value="PRC-brl_dom"/>
</dbReference>
<evidence type="ECO:0000259" key="1">
    <source>
        <dbReference type="Pfam" id="PF05239"/>
    </source>
</evidence>
<dbReference type="PANTHER" id="PTHR40061">
    <property type="entry name" value="SPORULATION PROTEIN YLMC-RELATED"/>
    <property type="match status" value="1"/>
</dbReference>
<dbReference type="InterPro" id="IPR011033">
    <property type="entry name" value="PRC_barrel-like_sf"/>
</dbReference>
<dbReference type="Gene3D" id="2.30.30.240">
    <property type="entry name" value="PRC-barrel domain"/>
    <property type="match status" value="1"/>
</dbReference>
<dbReference type="PANTHER" id="PTHR40061:SF1">
    <property type="entry name" value="SPORULATION PROTEIN YLMC-RELATED"/>
    <property type="match status" value="1"/>
</dbReference>
<comment type="caution">
    <text evidence="2">The sequence shown here is derived from an EMBL/GenBank/DDBJ whole genome shotgun (WGS) entry which is preliminary data.</text>
</comment>
<organism evidence="2 3">
    <name type="scientific">Anaerosolibacter carboniphilus</name>
    <dbReference type="NCBI Taxonomy" id="1417629"/>
    <lineage>
        <taxon>Bacteria</taxon>
        <taxon>Bacillati</taxon>
        <taxon>Bacillota</taxon>
        <taxon>Clostridia</taxon>
        <taxon>Peptostreptococcales</taxon>
        <taxon>Thermotaleaceae</taxon>
        <taxon>Anaerosolibacter</taxon>
    </lineage>
</organism>
<keyword evidence="3" id="KW-1185">Reference proteome</keyword>